<evidence type="ECO:0000256" key="4">
    <source>
        <dbReference type="ARBA" id="ARBA00022840"/>
    </source>
</evidence>
<evidence type="ECO:0000256" key="3">
    <source>
        <dbReference type="ARBA" id="ARBA00022787"/>
    </source>
</evidence>
<feature type="region of interest" description="Disordered" evidence="6">
    <location>
        <begin position="329"/>
        <end position="366"/>
    </location>
</feature>
<feature type="compositionally biased region" description="Basic and acidic residues" evidence="6">
    <location>
        <begin position="46"/>
        <end position="66"/>
    </location>
</feature>
<feature type="region of interest" description="Disordered" evidence="6">
    <location>
        <begin position="1017"/>
        <end position="1070"/>
    </location>
</feature>
<dbReference type="InterPro" id="IPR041569">
    <property type="entry name" value="AAA_lid_3"/>
</dbReference>
<dbReference type="Gene3D" id="3.40.50.300">
    <property type="entry name" value="P-loop containing nucleotide triphosphate hydrolases"/>
    <property type="match status" value="1"/>
</dbReference>
<evidence type="ECO:0000313" key="8">
    <source>
        <dbReference type="EMBL" id="OQO08443.1"/>
    </source>
</evidence>
<dbReference type="InterPro" id="IPR003960">
    <property type="entry name" value="ATPase_AAA_CS"/>
</dbReference>
<dbReference type="Pfam" id="PF00004">
    <property type="entry name" value="AAA"/>
    <property type="match status" value="1"/>
</dbReference>
<proteinExistence type="predicted"/>
<dbReference type="InterPro" id="IPR056027">
    <property type="entry name" value="DUF7608"/>
</dbReference>
<evidence type="ECO:0000313" key="9">
    <source>
        <dbReference type="Proteomes" id="UP000192596"/>
    </source>
</evidence>
<feature type="compositionally biased region" description="Polar residues" evidence="6">
    <location>
        <begin position="1024"/>
        <end position="1053"/>
    </location>
</feature>
<dbReference type="Pfam" id="PF17862">
    <property type="entry name" value="AAA_lid_3"/>
    <property type="match status" value="1"/>
</dbReference>
<dbReference type="InterPro" id="IPR003593">
    <property type="entry name" value="AAA+_ATPase"/>
</dbReference>
<keyword evidence="9" id="KW-1185">Reference proteome</keyword>
<dbReference type="SUPFAM" id="SSF52540">
    <property type="entry name" value="P-loop containing nucleoside triphosphate hydrolases"/>
    <property type="match status" value="1"/>
</dbReference>
<dbReference type="Proteomes" id="UP000192596">
    <property type="component" value="Unassembled WGS sequence"/>
</dbReference>
<keyword evidence="3" id="KW-0472">Membrane</keyword>
<dbReference type="Pfam" id="PF24581">
    <property type="entry name" value="DUF7608"/>
    <property type="match status" value="1"/>
</dbReference>
<comment type="subcellular location">
    <subcellularLocation>
        <location evidence="1">Mitochondrion outer membrane</location>
        <topology evidence="1">Single-pass membrane protein</topology>
    </subcellularLocation>
</comment>
<evidence type="ECO:0000256" key="2">
    <source>
        <dbReference type="ARBA" id="ARBA00022741"/>
    </source>
</evidence>
<dbReference type="PANTHER" id="PTHR45644">
    <property type="entry name" value="AAA ATPASE, PUTATIVE (AFU_ORTHOLOGUE AFUA_2G12920)-RELATED-RELATED"/>
    <property type="match status" value="1"/>
</dbReference>
<organism evidence="8 9">
    <name type="scientific">Cryoendolithus antarcticus</name>
    <dbReference type="NCBI Taxonomy" id="1507870"/>
    <lineage>
        <taxon>Eukaryota</taxon>
        <taxon>Fungi</taxon>
        <taxon>Dikarya</taxon>
        <taxon>Ascomycota</taxon>
        <taxon>Pezizomycotina</taxon>
        <taxon>Dothideomycetes</taxon>
        <taxon>Dothideomycetidae</taxon>
        <taxon>Cladosporiales</taxon>
        <taxon>Cladosporiaceae</taxon>
        <taxon>Cryoendolithus</taxon>
    </lineage>
</organism>
<dbReference type="GO" id="GO:0005524">
    <property type="term" value="F:ATP binding"/>
    <property type="evidence" value="ECO:0007669"/>
    <property type="project" value="UniProtKB-KW"/>
</dbReference>
<feature type="domain" description="AAA+ ATPase" evidence="7">
    <location>
        <begin position="823"/>
        <end position="959"/>
    </location>
</feature>
<dbReference type="STRING" id="1507870.A0A1V8TAK5"/>
<dbReference type="PANTHER" id="PTHR45644:SF56">
    <property type="entry name" value="AAA ATPASE, PUTATIVE (AFU_ORTHOLOGUE AFUA_2G12920)-RELATED"/>
    <property type="match status" value="1"/>
</dbReference>
<keyword evidence="3" id="KW-1000">Mitochondrion outer membrane</keyword>
<dbReference type="InterPro" id="IPR051701">
    <property type="entry name" value="Mito_OM_Translocase_MSP1"/>
</dbReference>
<dbReference type="InParanoid" id="A0A1V8TAK5"/>
<protein>
    <recommendedName>
        <fullName evidence="7">AAA+ ATPase domain-containing protein</fullName>
    </recommendedName>
</protein>
<feature type="compositionally biased region" description="Basic and acidic residues" evidence="6">
    <location>
        <begin position="1097"/>
        <end position="1106"/>
    </location>
</feature>
<dbReference type="AlphaFoldDB" id="A0A1V8TAK5"/>
<feature type="compositionally biased region" description="Basic residues" evidence="6">
    <location>
        <begin position="81"/>
        <end position="90"/>
    </location>
</feature>
<keyword evidence="4" id="KW-0067">ATP-binding</keyword>
<feature type="compositionally biased region" description="Basic and acidic residues" evidence="6">
    <location>
        <begin position="1123"/>
        <end position="1136"/>
    </location>
</feature>
<feature type="compositionally biased region" description="Acidic residues" evidence="6">
    <location>
        <begin position="341"/>
        <end position="351"/>
    </location>
</feature>
<dbReference type="SMART" id="SM00382">
    <property type="entry name" value="AAA"/>
    <property type="match status" value="1"/>
</dbReference>
<accession>A0A1V8TAK5</accession>
<dbReference type="EMBL" id="NAJO01000012">
    <property type="protein sequence ID" value="OQO08443.1"/>
    <property type="molecule type" value="Genomic_DNA"/>
</dbReference>
<evidence type="ECO:0000256" key="6">
    <source>
        <dbReference type="SAM" id="MobiDB-lite"/>
    </source>
</evidence>
<feature type="region of interest" description="Disordered" evidence="6">
    <location>
        <begin position="445"/>
        <end position="471"/>
    </location>
</feature>
<reference evidence="9" key="1">
    <citation type="submission" date="2017-03" db="EMBL/GenBank/DDBJ databases">
        <title>Genomes of endolithic fungi from Antarctica.</title>
        <authorList>
            <person name="Coleine C."/>
            <person name="Masonjones S."/>
            <person name="Stajich J.E."/>
        </authorList>
    </citation>
    <scope>NUCLEOTIDE SEQUENCE [LARGE SCALE GENOMIC DNA]</scope>
    <source>
        <strain evidence="9">CCFEE 5527</strain>
    </source>
</reference>
<dbReference type="GO" id="GO:0016887">
    <property type="term" value="F:ATP hydrolysis activity"/>
    <property type="evidence" value="ECO:0007669"/>
    <property type="project" value="InterPro"/>
</dbReference>
<sequence>MRSIARHTSRLSQLRAHSRSRVPQSRLFQTSAPAFSEAKPPNGDPRSADEQREFERERRAAAETSREPVVSPWDHGDARKPLRQRVQRRSSKPDVPRPPPLPEWFLKDNVRLYDDGAVQAKGDEAVTRTLECVDVETGATLFSVPGYPADGEVGKESAREVSEEEDKEWASRAVPGIGLFSQNIRSPDEKASKKESKSLGFSFGPPPAALHDGMNFDPLVWSLLETEAAARAAFSLAGDAGAASSHAASRTDIHLHCPDMNAHAEMDRHVQSLAGMLRADLLRLDANDLADLTADYVGENKDSPGSFSALAYDAFDGAVASGMRIREGSHSTGFESLAREEQEDDEDDADESSGPSPGPGGPERFDKLHRALSDSQSRIRKLLGGMGVAGVSIMPVPMNGMGGNPFAAQRSPQPRKKADSSSTSEFVTWDDARLAASLDSILDAPSVRREASSPGQSESTSGDNPSEAAEQVATIQSEATKAVVDLASKIGRVKRSKLPFRFGSATASSEVGSVERSSNKRTVVHIRDLEAITSSRLGETIIQRLVQAVQKRRRIGEQVVIIATTAQNVEGPIESLLDASEDSPFRLTITPPLHNMDTNERASFRASAPPMPTGVIFDDPSYPRIVEINMRHIRSMLRRLSQPDLTIRDCTNKLAALRLPGTHILSEKVLNQDMIQRLVLTAIGLTQTHLIADVMQPIHLGIATAILARADHSTHAYLSWQHRPVSATIKPSTRGASTSSADLKTPTEALNNAFRAAKLERLRKNANPHETRLLHGVVDPTTIKTGFADVHAPESTIEALKNMTTLSLLRPKEFEYGVLANDRLTGLLLYGPPGTGKTLLAKAVAKESNNTVLEVSGAQIYEKYVGEGEKMVRAVFSLAKKLSPCIVFIDEADAIFGSRDGGGGGNRNTHREIINQFLREWDGMSEHGVFMMVASNRPFDLDDAVLRRLPRRVLVDLPRKEDREAILKIHLKGEQLAEDVDLTALAEKTPLYSGSDLKNLCVAAALTAVKEGIEKAAAAKDSEQTPQSAESESNQDSEPSSIVIDASSTSNLRPFSPPPTAPQKPERRVLTTSHFDKAIAEISASVSEDMRTLTAIRKFDEQYGDRRGRRKKSGLGFGMAPEAEGKGKEGDEGRVR</sequence>
<comment type="caution">
    <text evidence="8">The sequence shown here is derived from an EMBL/GenBank/DDBJ whole genome shotgun (WGS) entry which is preliminary data.</text>
</comment>
<evidence type="ECO:0000256" key="5">
    <source>
        <dbReference type="ARBA" id="ARBA00023128"/>
    </source>
</evidence>
<dbReference type="OrthoDB" id="39734at2759"/>
<dbReference type="Gene3D" id="1.10.8.60">
    <property type="match status" value="1"/>
</dbReference>
<keyword evidence="2" id="KW-0547">Nucleotide-binding</keyword>
<dbReference type="PROSITE" id="PS00674">
    <property type="entry name" value="AAA"/>
    <property type="match status" value="1"/>
</dbReference>
<feature type="region of interest" description="Disordered" evidence="6">
    <location>
        <begin position="402"/>
        <end position="426"/>
    </location>
</feature>
<dbReference type="InterPro" id="IPR003959">
    <property type="entry name" value="ATPase_AAA_core"/>
</dbReference>
<name>A0A1V8TAK5_9PEZI</name>
<evidence type="ECO:0000256" key="1">
    <source>
        <dbReference type="ARBA" id="ARBA00004572"/>
    </source>
</evidence>
<feature type="compositionally biased region" description="Polar residues" evidence="6">
    <location>
        <begin position="453"/>
        <end position="464"/>
    </location>
</feature>
<feature type="region of interest" description="Disordered" evidence="6">
    <location>
        <begin position="1097"/>
        <end position="1136"/>
    </location>
</feature>
<keyword evidence="5" id="KW-0496">Mitochondrion</keyword>
<gene>
    <name evidence="8" type="ORF">B0A48_06313</name>
</gene>
<evidence type="ECO:0000259" key="7">
    <source>
        <dbReference type="SMART" id="SM00382"/>
    </source>
</evidence>
<feature type="region of interest" description="Disordered" evidence="6">
    <location>
        <begin position="1"/>
        <end position="103"/>
    </location>
</feature>
<feature type="compositionally biased region" description="Polar residues" evidence="6">
    <location>
        <begin position="21"/>
        <end position="33"/>
    </location>
</feature>
<dbReference type="InterPro" id="IPR027417">
    <property type="entry name" value="P-loop_NTPase"/>
</dbReference>
<dbReference type="GO" id="GO:0005741">
    <property type="term" value="C:mitochondrial outer membrane"/>
    <property type="evidence" value="ECO:0007669"/>
    <property type="project" value="UniProtKB-SubCell"/>
</dbReference>